<keyword evidence="5 9" id="KW-0812">Transmembrane</keyword>
<keyword evidence="4 9" id="KW-0997">Cell inner membrane</keyword>
<evidence type="ECO:0000256" key="8">
    <source>
        <dbReference type="ARBA" id="ARBA00038436"/>
    </source>
</evidence>
<evidence type="ECO:0000256" key="3">
    <source>
        <dbReference type="ARBA" id="ARBA00022475"/>
    </source>
</evidence>
<comment type="subunit">
    <text evidence="9">The complex comprises the extracytoplasmic solute receptor protein and the two transmembrane proteins.</text>
</comment>
<keyword evidence="7 9" id="KW-0472">Membrane</keyword>
<keyword evidence="2 9" id="KW-0813">Transport</keyword>
<keyword evidence="12" id="KW-1185">Reference proteome</keyword>
<comment type="caution">
    <text evidence="11">The sequence shown here is derived from an EMBL/GenBank/DDBJ whole genome shotgun (WGS) entry which is preliminary data.</text>
</comment>
<evidence type="ECO:0000313" key="11">
    <source>
        <dbReference type="EMBL" id="MFC4353295.1"/>
    </source>
</evidence>
<gene>
    <name evidence="11" type="ORF">ACFOW6_17235</name>
</gene>
<organism evidence="11 12">
    <name type="scientific">Fodinicurvata halophila</name>
    <dbReference type="NCBI Taxonomy" id="1419723"/>
    <lineage>
        <taxon>Bacteria</taxon>
        <taxon>Pseudomonadati</taxon>
        <taxon>Pseudomonadota</taxon>
        <taxon>Alphaproteobacteria</taxon>
        <taxon>Rhodospirillales</taxon>
        <taxon>Rhodovibrionaceae</taxon>
        <taxon>Fodinicurvata</taxon>
    </lineage>
</organism>
<dbReference type="InterPro" id="IPR007387">
    <property type="entry name" value="TRAP_DctQ"/>
</dbReference>
<feature type="transmembrane region" description="Helical" evidence="9">
    <location>
        <begin position="111"/>
        <end position="135"/>
    </location>
</feature>
<comment type="subcellular location">
    <subcellularLocation>
        <location evidence="1 9">Cell inner membrane</location>
        <topology evidence="1 9">Multi-pass membrane protein</topology>
    </subcellularLocation>
</comment>
<evidence type="ECO:0000256" key="4">
    <source>
        <dbReference type="ARBA" id="ARBA00022519"/>
    </source>
</evidence>
<dbReference type="RefSeq" id="WP_382423670.1">
    <property type="nucleotide sequence ID" value="NZ_JBHSCW010000011.1"/>
</dbReference>
<name>A0ABV8UQW5_9PROT</name>
<dbReference type="EMBL" id="JBHSCW010000011">
    <property type="protein sequence ID" value="MFC4353295.1"/>
    <property type="molecule type" value="Genomic_DNA"/>
</dbReference>
<sequence>MAFFKAIERVGRALGEISAWPGRLASWLILPVILAALFVVIGSLFGVGTIAQWEGRVLLFSNQLTLTSLVELQWHLFAVMIMLGGAYALRENHHVRVDLIYAGVGPKWQRIIDIVGDLVLLLPYCALIAWLSLGFVDMAYRSGEGSDYGGLSDRYLVKAFLPIGLCVLFLAGLGRILENLGALLSGKDSEQGRGTQETNG</sequence>
<keyword evidence="6 9" id="KW-1133">Transmembrane helix</keyword>
<feature type="transmembrane region" description="Helical" evidence="9">
    <location>
        <begin position="27"/>
        <end position="52"/>
    </location>
</feature>
<keyword evidence="3" id="KW-1003">Cell membrane</keyword>
<evidence type="ECO:0000256" key="9">
    <source>
        <dbReference type="RuleBase" id="RU369079"/>
    </source>
</evidence>
<protein>
    <recommendedName>
        <fullName evidence="9">TRAP transporter small permease protein</fullName>
    </recommendedName>
</protein>
<evidence type="ECO:0000259" key="10">
    <source>
        <dbReference type="Pfam" id="PF04290"/>
    </source>
</evidence>
<proteinExistence type="inferred from homology"/>
<accession>A0ABV8UQW5</accession>
<dbReference type="Proteomes" id="UP001595799">
    <property type="component" value="Unassembled WGS sequence"/>
</dbReference>
<dbReference type="Pfam" id="PF04290">
    <property type="entry name" value="DctQ"/>
    <property type="match status" value="1"/>
</dbReference>
<feature type="domain" description="Tripartite ATP-independent periplasmic transporters DctQ component" evidence="10">
    <location>
        <begin position="49"/>
        <end position="180"/>
    </location>
</feature>
<evidence type="ECO:0000256" key="2">
    <source>
        <dbReference type="ARBA" id="ARBA00022448"/>
    </source>
</evidence>
<reference evidence="12" key="1">
    <citation type="journal article" date="2019" name="Int. J. Syst. Evol. Microbiol.">
        <title>The Global Catalogue of Microorganisms (GCM) 10K type strain sequencing project: providing services to taxonomists for standard genome sequencing and annotation.</title>
        <authorList>
            <consortium name="The Broad Institute Genomics Platform"/>
            <consortium name="The Broad Institute Genome Sequencing Center for Infectious Disease"/>
            <person name="Wu L."/>
            <person name="Ma J."/>
        </authorList>
    </citation>
    <scope>NUCLEOTIDE SEQUENCE [LARGE SCALE GENOMIC DNA]</scope>
    <source>
        <strain evidence="12">CECT 8472</strain>
    </source>
</reference>
<evidence type="ECO:0000256" key="6">
    <source>
        <dbReference type="ARBA" id="ARBA00022989"/>
    </source>
</evidence>
<comment type="similarity">
    <text evidence="8 9">Belongs to the TRAP transporter small permease family.</text>
</comment>
<dbReference type="PANTHER" id="PTHR35011">
    <property type="entry name" value="2,3-DIKETO-L-GULONATE TRAP TRANSPORTER SMALL PERMEASE PROTEIN YIAM"/>
    <property type="match status" value="1"/>
</dbReference>
<evidence type="ECO:0000313" key="12">
    <source>
        <dbReference type="Proteomes" id="UP001595799"/>
    </source>
</evidence>
<dbReference type="PANTHER" id="PTHR35011:SF4">
    <property type="entry name" value="SLL1102 PROTEIN"/>
    <property type="match status" value="1"/>
</dbReference>
<feature type="transmembrane region" description="Helical" evidence="9">
    <location>
        <begin position="72"/>
        <end position="90"/>
    </location>
</feature>
<comment type="function">
    <text evidence="9">Part of the tripartite ATP-independent periplasmic (TRAP) transport system.</text>
</comment>
<evidence type="ECO:0000256" key="5">
    <source>
        <dbReference type="ARBA" id="ARBA00022692"/>
    </source>
</evidence>
<feature type="transmembrane region" description="Helical" evidence="9">
    <location>
        <begin position="155"/>
        <end position="177"/>
    </location>
</feature>
<evidence type="ECO:0000256" key="1">
    <source>
        <dbReference type="ARBA" id="ARBA00004429"/>
    </source>
</evidence>
<evidence type="ECO:0000256" key="7">
    <source>
        <dbReference type="ARBA" id="ARBA00023136"/>
    </source>
</evidence>
<dbReference type="InterPro" id="IPR055348">
    <property type="entry name" value="DctQ"/>
</dbReference>